<keyword evidence="4 6" id="KW-0472">Membrane</keyword>
<keyword evidence="3 6" id="KW-1133">Transmembrane helix</keyword>
<dbReference type="InterPro" id="IPR036249">
    <property type="entry name" value="Thioredoxin-like_sf"/>
</dbReference>
<keyword evidence="10" id="KW-1185">Reference proteome</keyword>
<feature type="domain" description="Thioredoxin" evidence="8">
    <location>
        <begin position="15"/>
        <end position="140"/>
    </location>
</feature>
<evidence type="ECO:0000313" key="9">
    <source>
        <dbReference type="EMBL" id="KZP07264.1"/>
    </source>
</evidence>
<dbReference type="InterPro" id="IPR017937">
    <property type="entry name" value="Thioredoxin_CS"/>
</dbReference>
<dbReference type="EMBL" id="KV417757">
    <property type="protein sequence ID" value="KZP07264.1"/>
    <property type="molecule type" value="Genomic_DNA"/>
</dbReference>
<feature type="chain" id="PRO_5007894385" evidence="7">
    <location>
        <begin position="27"/>
        <end position="581"/>
    </location>
</feature>
<dbReference type="PROSITE" id="PS00194">
    <property type="entry name" value="THIOREDOXIN_1"/>
    <property type="match status" value="1"/>
</dbReference>
<dbReference type="Gene3D" id="3.40.30.10">
    <property type="entry name" value="Glutaredoxin"/>
    <property type="match status" value="4"/>
</dbReference>
<evidence type="ECO:0000256" key="1">
    <source>
        <dbReference type="ARBA" id="ARBA00004389"/>
    </source>
</evidence>
<dbReference type="PANTHER" id="PTHR46426:SF1">
    <property type="entry name" value="PROTEIN DISULFIDE-ISOMERASE TMX3"/>
    <property type="match status" value="1"/>
</dbReference>
<sequence>MRGFQILLQLPVSLLLLATSIRHVVAAPVADVELRQLTPDNFKSSVSNGVWLVENFSPYCGHCKAFMPTWKQLQEDVASVPDPGITLAQVNCVQYGDFCSEMKIAYYPMINLWKNGEFVETYEGSRELELLQVYIEKHAESSTPKLAPTSTEPAAVVAPTKAVEVLHVQTPRAGVNTAGTVLKLDPTNFKDVLAEGPTFIKFFAPWCGHCKKLAPDWVRLARHLQNRLTIAEVDCEEQKALCSEQGVTGFPMLVYYSNGATSEYTSSRKLDKLKEFTEKASIPAIKEIGVDELEENVKANPVVYLLIYSASDSSVLNDVTQASSILLGSVPILTSSSPELHTRYSVSDPWVILAFKDHDSSAPTANYYNPNIDKAGLSRWLQANRISTSVELTVDTFQQVMNAPNKPLVVIVPVTKATEKDVSQKVRDIGLKWKAKQTNKGSREVVFAWMDAERWAKWMKTMYGIRASEEPTVVVSDHSNLVFWDVDASSQPIKLTSPSIFSALEGIDKGSIPSKSSRNFAERLGVYLNAKLTSMEGFIVNHLIFTLLVFLGLLYLFYRFLRKIMADEIDDMRNPKLRRLD</sequence>
<evidence type="ECO:0000256" key="6">
    <source>
        <dbReference type="SAM" id="Phobius"/>
    </source>
</evidence>
<evidence type="ECO:0000313" key="10">
    <source>
        <dbReference type="Proteomes" id="UP000076532"/>
    </source>
</evidence>
<evidence type="ECO:0000256" key="3">
    <source>
        <dbReference type="ARBA" id="ARBA00022989"/>
    </source>
</evidence>
<comment type="function">
    <text evidence="5">Probable disulfide isomerase, which participates in the folding of proteins containing disulfide bonds. May act as a dithiol oxidase. Acts as a regulator of endoplasmic reticulum-mitochondria contact sites via its ability to regulate redox signals.</text>
</comment>
<evidence type="ECO:0000256" key="4">
    <source>
        <dbReference type="ARBA" id="ARBA00023136"/>
    </source>
</evidence>
<keyword evidence="2 6" id="KW-0812">Transmembrane</keyword>
<evidence type="ECO:0000259" key="8">
    <source>
        <dbReference type="PROSITE" id="PS51352"/>
    </source>
</evidence>
<feature type="domain" description="Thioredoxin" evidence="8">
    <location>
        <begin position="146"/>
        <end position="282"/>
    </location>
</feature>
<proteinExistence type="predicted"/>
<keyword evidence="7" id="KW-0732">Signal</keyword>
<dbReference type="Proteomes" id="UP000076532">
    <property type="component" value="Unassembled WGS sequence"/>
</dbReference>
<reference evidence="9 10" key="1">
    <citation type="journal article" date="2016" name="Mol. Biol. Evol.">
        <title>Comparative Genomics of Early-Diverging Mushroom-Forming Fungi Provides Insights into the Origins of Lignocellulose Decay Capabilities.</title>
        <authorList>
            <person name="Nagy L.G."/>
            <person name="Riley R."/>
            <person name="Tritt A."/>
            <person name="Adam C."/>
            <person name="Daum C."/>
            <person name="Floudas D."/>
            <person name="Sun H."/>
            <person name="Yadav J.S."/>
            <person name="Pangilinan J."/>
            <person name="Larsson K.H."/>
            <person name="Matsuura K."/>
            <person name="Barry K."/>
            <person name="Labutti K."/>
            <person name="Kuo R."/>
            <person name="Ohm R.A."/>
            <person name="Bhattacharya S.S."/>
            <person name="Shirouzu T."/>
            <person name="Yoshinaga Y."/>
            <person name="Martin F.M."/>
            <person name="Grigoriev I.V."/>
            <person name="Hibbett D.S."/>
        </authorList>
    </citation>
    <scope>NUCLEOTIDE SEQUENCE [LARGE SCALE GENOMIC DNA]</scope>
    <source>
        <strain evidence="9 10">CBS 109695</strain>
    </source>
</reference>
<evidence type="ECO:0000256" key="5">
    <source>
        <dbReference type="ARBA" id="ARBA00045246"/>
    </source>
</evidence>
<dbReference type="Pfam" id="PF00085">
    <property type="entry name" value="Thioredoxin"/>
    <property type="match status" value="2"/>
</dbReference>
<dbReference type="InterPro" id="IPR013766">
    <property type="entry name" value="Thioredoxin_domain"/>
</dbReference>
<dbReference type="AlphaFoldDB" id="A0A167XIV3"/>
<feature type="transmembrane region" description="Helical" evidence="6">
    <location>
        <begin position="538"/>
        <end position="558"/>
    </location>
</feature>
<dbReference type="SUPFAM" id="SSF52833">
    <property type="entry name" value="Thioredoxin-like"/>
    <property type="match status" value="3"/>
</dbReference>
<feature type="signal peptide" evidence="7">
    <location>
        <begin position="1"/>
        <end position="26"/>
    </location>
</feature>
<organism evidence="9 10">
    <name type="scientific">Athelia psychrophila</name>
    <dbReference type="NCBI Taxonomy" id="1759441"/>
    <lineage>
        <taxon>Eukaryota</taxon>
        <taxon>Fungi</taxon>
        <taxon>Dikarya</taxon>
        <taxon>Basidiomycota</taxon>
        <taxon>Agaricomycotina</taxon>
        <taxon>Agaricomycetes</taxon>
        <taxon>Agaricomycetidae</taxon>
        <taxon>Atheliales</taxon>
        <taxon>Atheliaceae</taxon>
        <taxon>Athelia</taxon>
    </lineage>
</organism>
<dbReference type="InterPro" id="IPR052250">
    <property type="entry name" value="PDI_TMX3"/>
</dbReference>
<dbReference type="CDD" id="cd02961">
    <property type="entry name" value="PDI_a_family"/>
    <property type="match status" value="1"/>
</dbReference>
<comment type="subcellular location">
    <subcellularLocation>
        <location evidence="1">Endoplasmic reticulum membrane</location>
        <topology evidence="1">Single-pass membrane protein</topology>
    </subcellularLocation>
</comment>
<dbReference type="PROSITE" id="PS51352">
    <property type="entry name" value="THIOREDOXIN_2"/>
    <property type="match status" value="2"/>
</dbReference>
<dbReference type="STRING" id="436010.A0A167XIV3"/>
<evidence type="ECO:0000256" key="7">
    <source>
        <dbReference type="SAM" id="SignalP"/>
    </source>
</evidence>
<gene>
    <name evidence="9" type="ORF">FIBSPDRAFT_804200</name>
</gene>
<evidence type="ECO:0000256" key="2">
    <source>
        <dbReference type="ARBA" id="ARBA00022692"/>
    </source>
</evidence>
<accession>A0A167XIV3</accession>
<protein>
    <submittedName>
        <fullName evidence="9">Thioredoxin-domain-containing protein</fullName>
    </submittedName>
</protein>
<dbReference type="OrthoDB" id="72053at2759"/>
<dbReference type="PANTHER" id="PTHR46426">
    <property type="entry name" value="PROTEIN DISULFIDE-ISOMERASE TMX3"/>
    <property type="match status" value="1"/>
</dbReference>
<name>A0A167XIV3_9AGAM</name>
<dbReference type="Pfam" id="PF13848">
    <property type="entry name" value="Thioredoxin_6"/>
    <property type="match status" value="1"/>
</dbReference>
<dbReference type="GO" id="GO:0005789">
    <property type="term" value="C:endoplasmic reticulum membrane"/>
    <property type="evidence" value="ECO:0007669"/>
    <property type="project" value="UniProtKB-SubCell"/>
</dbReference>